<evidence type="ECO:0000259" key="1">
    <source>
        <dbReference type="Pfam" id="PF10137"/>
    </source>
</evidence>
<evidence type="ECO:0000313" key="2">
    <source>
        <dbReference type="EMBL" id="GBG15691.1"/>
    </source>
</evidence>
<reference evidence="2 3" key="1">
    <citation type="journal article" date="2018" name="Environ. Microbiol.">
        <title>Isolation and genomic characterization of Novimethylophilus kurashikiensis gen. nov. sp. nov., a new lanthanide-dependent methylotrophic species of Methylophilaceae.</title>
        <authorList>
            <person name="Lv H."/>
            <person name="Sahin N."/>
            <person name="Tani A."/>
        </authorList>
    </citation>
    <scope>NUCLEOTIDE SEQUENCE [LARGE SCALE GENOMIC DNA]</scope>
    <source>
        <strain evidence="2 3">La2-4</strain>
    </source>
</reference>
<comment type="caution">
    <text evidence="2">The sequence shown here is derived from an EMBL/GenBank/DDBJ whole genome shotgun (WGS) entry which is preliminary data.</text>
</comment>
<accession>A0A2R5FI57</accession>
<dbReference type="AlphaFoldDB" id="A0A2R5FI57"/>
<gene>
    <name evidence="2" type="ORF">NMK_3302</name>
</gene>
<protein>
    <submittedName>
        <fullName evidence="2">3-phosphoshikimate 1-carboxyvinyltransferase</fullName>
    </submittedName>
</protein>
<dbReference type="EMBL" id="BDOQ01000019">
    <property type="protein sequence ID" value="GBG15691.1"/>
    <property type="molecule type" value="Genomic_DNA"/>
</dbReference>
<dbReference type="Pfam" id="PF10137">
    <property type="entry name" value="CAP12-PCTIR_TIR"/>
    <property type="match status" value="1"/>
</dbReference>
<organism evidence="2 3">
    <name type="scientific">Novimethylophilus kurashikiensis</name>
    <dbReference type="NCBI Taxonomy" id="1825523"/>
    <lineage>
        <taxon>Bacteria</taxon>
        <taxon>Pseudomonadati</taxon>
        <taxon>Pseudomonadota</taxon>
        <taxon>Betaproteobacteria</taxon>
        <taxon>Nitrosomonadales</taxon>
        <taxon>Methylophilaceae</taxon>
        <taxon>Novimethylophilus</taxon>
    </lineage>
</organism>
<name>A0A2R5FI57_9PROT</name>
<sequence>MNTFAQKIDELVSAGCNVASASIYIAWSNRVTALLTAAIDTQSAEAFKDLGGTTPYLNWEQYRDRQVGHLEGLALRIEASGLQQAKVEHIHSATGTHTTQITNHVFLVHGHDNGTKETTARFIERLGLAPIILHEQANEGRTIIEKFEAYADVGFAIVLMTPDDVGASVKEQNKLLGRARQNVILELGYFTGRLGRSKVCALFKPGIEIPSDFHGVLFLELDEPGAWKPKLANELVKAGMKIDVQALLG</sequence>
<keyword evidence="2" id="KW-0808">Transferase</keyword>
<evidence type="ECO:0000313" key="3">
    <source>
        <dbReference type="Proteomes" id="UP000245081"/>
    </source>
</evidence>
<dbReference type="GO" id="GO:0016740">
    <property type="term" value="F:transferase activity"/>
    <property type="evidence" value="ECO:0007669"/>
    <property type="project" value="UniProtKB-KW"/>
</dbReference>
<proteinExistence type="predicted"/>
<feature type="domain" description="CD-NTase-associated protein 12/Pycsar effector protein TIR" evidence="1">
    <location>
        <begin position="105"/>
        <end position="222"/>
    </location>
</feature>
<keyword evidence="3" id="KW-1185">Reference proteome</keyword>
<dbReference type="Proteomes" id="UP000245081">
    <property type="component" value="Unassembled WGS sequence"/>
</dbReference>
<dbReference type="InterPro" id="IPR019302">
    <property type="entry name" value="CAP12/PCTIR_TIR_dom"/>
</dbReference>
<dbReference type="RefSeq" id="WP_227871538.1">
    <property type="nucleotide sequence ID" value="NZ_BDOQ01000019.1"/>
</dbReference>
<dbReference type="GO" id="GO:0050135">
    <property type="term" value="F:NADP+ nucleosidase activity"/>
    <property type="evidence" value="ECO:0007669"/>
    <property type="project" value="InterPro"/>
</dbReference>